<name>A0A5A7QJB5_STRAF</name>
<dbReference type="InterPro" id="IPR002213">
    <property type="entry name" value="UDP_glucos_trans"/>
</dbReference>
<feature type="compositionally biased region" description="Basic residues" evidence="4">
    <location>
        <begin position="518"/>
        <end position="528"/>
    </location>
</feature>
<dbReference type="GO" id="GO:0035251">
    <property type="term" value="F:UDP-glucosyltransferase activity"/>
    <property type="evidence" value="ECO:0007669"/>
    <property type="project" value="TreeGrafter"/>
</dbReference>
<dbReference type="PROSITE" id="PS00375">
    <property type="entry name" value="UDPGT"/>
    <property type="match status" value="1"/>
</dbReference>
<feature type="region of interest" description="Disordered" evidence="4">
    <location>
        <begin position="678"/>
        <end position="728"/>
    </location>
</feature>
<feature type="region of interest" description="Disordered" evidence="4">
    <location>
        <begin position="511"/>
        <end position="539"/>
    </location>
</feature>
<dbReference type="Pfam" id="PF00201">
    <property type="entry name" value="UDPGT"/>
    <property type="match status" value="1"/>
</dbReference>
<evidence type="ECO:0000256" key="2">
    <source>
        <dbReference type="ARBA" id="ARBA00022676"/>
    </source>
</evidence>
<evidence type="ECO:0000259" key="5">
    <source>
        <dbReference type="Pfam" id="PF26168"/>
    </source>
</evidence>
<evidence type="ECO:0000256" key="4">
    <source>
        <dbReference type="SAM" id="MobiDB-lite"/>
    </source>
</evidence>
<dbReference type="FunFam" id="3.40.50.2000:FF:000047">
    <property type="entry name" value="Glycosyltransferase"/>
    <property type="match status" value="1"/>
</dbReference>
<dbReference type="CDD" id="cd03784">
    <property type="entry name" value="GT1_Gtf-like"/>
    <property type="match status" value="1"/>
</dbReference>
<dbReference type="InterPro" id="IPR035595">
    <property type="entry name" value="UDP_glycos_trans_CS"/>
</dbReference>
<dbReference type="PANTHER" id="PTHR48047">
    <property type="entry name" value="GLYCOSYLTRANSFERASE"/>
    <property type="match status" value="1"/>
</dbReference>
<dbReference type="FunFam" id="3.40.50.2000:FF:000071">
    <property type="entry name" value="Glycosyltransferase"/>
    <property type="match status" value="1"/>
</dbReference>
<dbReference type="SUPFAM" id="SSF53756">
    <property type="entry name" value="UDP-Glycosyltransferase/glycogen phosphorylase"/>
    <property type="match status" value="1"/>
</dbReference>
<sequence>MTTQEKQPHFVLLPFLAQGHMIPMVDISRLLAKRGVTVTILTSPNNHNRIKPTIDRAVASGSSIRVSHFKFPSTEAGLPEGFDNMEKVASMDESFKFMTAAAMLEDPVEQILKNLEPRPTCLIADMCFAWATAVATRFGIPRLVFHGTSCFALVCMHVLFLSRDFEKIAPSDTEYFVVPDLPDRIEVTKAQMRGTQKELTPEWVKVRDQLLGAESGAFGTVVNTFEELEPEYVRKYSELKGNKKVWCIGPVSSCNETDLDKAQRGSSIDEHHECLRWLGSRDPGSVIFVCLGTVARLAASQLVELGLGLEASNRPFVWVVRSAPDEFDTWLREENFEERVREKGIVIRGWAPQVLILSHPSVGGFLTHCGWNSTLEGMTAGLPMLTWPVLGEQFSNEKFVVSVAKIGVRVGLEVPVMFGEEERIGVQVKWEVVKGAIEELMDGGEEGQRRRERARELGKMAKRAIEEGGSSYLNMTRLITDVVKEVDGCGDGVGEGISVVLRKMSYSNVMYNTSMPPKNKHTNKPKPKSRAERNDIVSPSRAGKRARLVIIRIAISLRALALEHLRIASRLARIGRPVSSRAAVLRLVQRHTSTLAPNNPTVRTSDRQLVRAAGIDVCRAGHGRAAAPSNRDRQVEAVDKANVVKVLPPVAAQRELDEGGRWGAARPVALDPARPAVTGQAGAARATGAGPDAAGPRGRDVEGSGGVGGKLESGEGGRASSGEGGRPDLVGAVVLDGECGGVDASGGGGSCKMSWYNVPNRQLIRAAVVADVNRAGHSRAVCPADRNRQIIPIDQADSFPPSPPSVNSTREAGGAAPAWRHSTWPDPQSALRQVNLSAYEHSNRAQNLPDHGEAMSRGFVAWEGSSKPVRDCGPDPVRVAGQIV</sequence>
<feature type="compositionally biased region" description="Gly residues" evidence="4">
    <location>
        <begin position="703"/>
        <end position="724"/>
    </location>
</feature>
<proteinExistence type="inferred from homology"/>
<evidence type="ECO:0000256" key="1">
    <source>
        <dbReference type="ARBA" id="ARBA00009995"/>
    </source>
</evidence>
<dbReference type="OrthoDB" id="5835829at2759"/>
<dbReference type="InterPro" id="IPR058980">
    <property type="entry name" value="Glyco_transf_N"/>
</dbReference>
<keyword evidence="2" id="KW-0328">Glycosyltransferase</keyword>
<evidence type="ECO:0000256" key="3">
    <source>
        <dbReference type="ARBA" id="ARBA00022679"/>
    </source>
</evidence>
<accession>A0A5A7QJB5</accession>
<evidence type="ECO:0000313" key="6">
    <source>
        <dbReference type="EMBL" id="GER45429.1"/>
    </source>
</evidence>
<feature type="region of interest" description="Disordered" evidence="4">
    <location>
        <begin position="794"/>
        <end position="825"/>
    </location>
</feature>
<keyword evidence="3 6" id="KW-0808">Transferase</keyword>
<dbReference type="EMBL" id="BKCP01007182">
    <property type="protein sequence ID" value="GER45429.1"/>
    <property type="molecule type" value="Genomic_DNA"/>
</dbReference>
<protein>
    <submittedName>
        <fullName evidence="6">UDP-Glycosyltransferase superfamily protein</fullName>
    </submittedName>
</protein>
<organism evidence="6 7">
    <name type="scientific">Striga asiatica</name>
    <name type="common">Asiatic witchweed</name>
    <name type="synonym">Buchnera asiatica</name>
    <dbReference type="NCBI Taxonomy" id="4170"/>
    <lineage>
        <taxon>Eukaryota</taxon>
        <taxon>Viridiplantae</taxon>
        <taxon>Streptophyta</taxon>
        <taxon>Embryophyta</taxon>
        <taxon>Tracheophyta</taxon>
        <taxon>Spermatophyta</taxon>
        <taxon>Magnoliopsida</taxon>
        <taxon>eudicotyledons</taxon>
        <taxon>Gunneridae</taxon>
        <taxon>Pentapetalae</taxon>
        <taxon>asterids</taxon>
        <taxon>lamiids</taxon>
        <taxon>Lamiales</taxon>
        <taxon>Orobanchaceae</taxon>
        <taxon>Buchnereae</taxon>
        <taxon>Striga</taxon>
    </lineage>
</organism>
<feature type="domain" description="Glycosyltransferase N-terminal" evidence="5">
    <location>
        <begin position="11"/>
        <end position="251"/>
    </location>
</feature>
<gene>
    <name evidence="6" type="ORF">STAS_22379</name>
</gene>
<dbReference type="PANTHER" id="PTHR48047:SF229">
    <property type="entry name" value="UDP-GLYCOSYLTRANSFERASE 73C3-RELATED"/>
    <property type="match status" value="1"/>
</dbReference>
<keyword evidence="7" id="KW-1185">Reference proteome</keyword>
<dbReference type="Proteomes" id="UP000325081">
    <property type="component" value="Unassembled WGS sequence"/>
</dbReference>
<comment type="caution">
    <text evidence="6">The sequence shown here is derived from an EMBL/GenBank/DDBJ whole genome shotgun (WGS) entry which is preliminary data.</text>
</comment>
<dbReference type="AlphaFoldDB" id="A0A5A7QJB5"/>
<evidence type="ECO:0000313" key="7">
    <source>
        <dbReference type="Proteomes" id="UP000325081"/>
    </source>
</evidence>
<comment type="similarity">
    <text evidence="1">Belongs to the UDP-glycosyltransferase family.</text>
</comment>
<dbReference type="Pfam" id="PF26168">
    <property type="entry name" value="Glyco_transf_N"/>
    <property type="match status" value="1"/>
</dbReference>
<dbReference type="Gene3D" id="3.40.50.2000">
    <property type="entry name" value="Glycogen Phosphorylase B"/>
    <property type="match status" value="2"/>
</dbReference>
<reference evidence="7" key="1">
    <citation type="journal article" date="2019" name="Curr. Biol.">
        <title>Genome Sequence of Striga asiatica Provides Insight into the Evolution of Plant Parasitism.</title>
        <authorList>
            <person name="Yoshida S."/>
            <person name="Kim S."/>
            <person name="Wafula E.K."/>
            <person name="Tanskanen J."/>
            <person name="Kim Y.M."/>
            <person name="Honaas L."/>
            <person name="Yang Z."/>
            <person name="Spallek T."/>
            <person name="Conn C.E."/>
            <person name="Ichihashi Y."/>
            <person name="Cheong K."/>
            <person name="Cui S."/>
            <person name="Der J.P."/>
            <person name="Gundlach H."/>
            <person name="Jiao Y."/>
            <person name="Hori C."/>
            <person name="Ishida J.K."/>
            <person name="Kasahara H."/>
            <person name="Kiba T."/>
            <person name="Kim M.S."/>
            <person name="Koo N."/>
            <person name="Laohavisit A."/>
            <person name="Lee Y.H."/>
            <person name="Lumba S."/>
            <person name="McCourt P."/>
            <person name="Mortimer J.C."/>
            <person name="Mutuku J.M."/>
            <person name="Nomura T."/>
            <person name="Sasaki-Sekimoto Y."/>
            <person name="Seto Y."/>
            <person name="Wang Y."/>
            <person name="Wakatake T."/>
            <person name="Sakakibara H."/>
            <person name="Demura T."/>
            <person name="Yamaguchi S."/>
            <person name="Yoneyama K."/>
            <person name="Manabe R.I."/>
            <person name="Nelson D.C."/>
            <person name="Schulman A.H."/>
            <person name="Timko M.P."/>
            <person name="dePamphilis C.W."/>
            <person name="Choi D."/>
            <person name="Shirasu K."/>
        </authorList>
    </citation>
    <scope>NUCLEOTIDE SEQUENCE [LARGE SCALE GENOMIC DNA]</scope>
    <source>
        <strain evidence="7">cv. UVA1</strain>
    </source>
</reference>
<feature type="compositionally biased region" description="Low complexity" evidence="4">
    <location>
        <begin position="678"/>
        <end position="696"/>
    </location>
</feature>